<gene>
    <name evidence="1" type="ORF">DAT39_012312</name>
</gene>
<accession>A0A8J4X235</accession>
<dbReference type="Proteomes" id="UP000727407">
    <property type="component" value="Unassembled WGS sequence"/>
</dbReference>
<organism evidence="1 2">
    <name type="scientific">Clarias magur</name>
    <name type="common">Asian catfish</name>
    <name type="synonym">Macropteronotus magur</name>
    <dbReference type="NCBI Taxonomy" id="1594786"/>
    <lineage>
        <taxon>Eukaryota</taxon>
        <taxon>Metazoa</taxon>
        <taxon>Chordata</taxon>
        <taxon>Craniata</taxon>
        <taxon>Vertebrata</taxon>
        <taxon>Euteleostomi</taxon>
        <taxon>Actinopterygii</taxon>
        <taxon>Neopterygii</taxon>
        <taxon>Teleostei</taxon>
        <taxon>Ostariophysi</taxon>
        <taxon>Siluriformes</taxon>
        <taxon>Clariidae</taxon>
        <taxon>Clarias</taxon>
    </lineage>
</organism>
<comment type="caution">
    <text evidence="1">The sequence shown here is derived from an EMBL/GenBank/DDBJ whole genome shotgun (WGS) entry which is preliminary data.</text>
</comment>
<sequence length="55" mass="5990">MSASAGAVAKIQKATSPESVMSTIRSTLSDRIYRRRHIPGLPGLCRHLLMLGEKP</sequence>
<proteinExistence type="predicted"/>
<keyword evidence="2" id="KW-1185">Reference proteome</keyword>
<dbReference type="EMBL" id="QNUK01000215">
    <property type="protein sequence ID" value="KAF5897961.1"/>
    <property type="molecule type" value="Genomic_DNA"/>
</dbReference>
<name>A0A8J4X235_CLAMG</name>
<evidence type="ECO:0000313" key="1">
    <source>
        <dbReference type="EMBL" id="KAF5897961.1"/>
    </source>
</evidence>
<evidence type="ECO:0000313" key="2">
    <source>
        <dbReference type="Proteomes" id="UP000727407"/>
    </source>
</evidence>
<protein>
    <submittedName>
        <fullName evidence="1">Insulin-degrading enzyme</fullName>
    </submittedName>
</protein>
<reference evidence="1" key="1">
    <citation type="submission" date="2020-07" db="EMBL/GenBank/DDBJ databases">
        <title>Clarias magur genome sequencing, assembly and annotation.</title>
        <authorList>
            <person name="Kushwaha B."/>
            <person name="Kumar R."/>
            <person name="Das P."/>
            <person name="Joshi C.G."/>
            <person name="Kumar D."/>
            <person name="Nagpure N.S."/>
            <person name="Pandey M."/>
            <person name="Agarwal S."/>
            <person name="Srivastava S."/>
            <person name="Singh M."/>
            <person name="Sahoo L."/>
            <person name="Jayasankar P."/>
            <person name="Meher P.K."/>
            <person name="Koringa P.G."/>
            <person name="Iquebal M.A."/>
            <person name="Das S.P."/>
            <person name="Bit A."/>
            <person name="Patnaik S."/>
            <person name="Patel N."/>
            <person name="Shah T.M."/>
            <person name="Hinsu A."/>
            <person name="Jena J.K."/>
        </authorList>
    </citation>
    <scope>NUCLEOTIDE SEQUENCE</scope>
    <source>
        <strain evidence="1">CIFAMagur01</strain>
        <tissue evidence="1">Testis</tissue>
    </source>
</reference>
<dbReference type="AlphaFoldDB" id="A0A8J4X235"/>